<dbReference type="EMBL" id="SIHO01000001">
    <property type="protein sequence ID" value="TFU05503.1"/>
    <property type="molecule type" value="Genomic_DNA"/>
</dbReference>
<evidence type="ECO:0000256" key="1">
    <source>
        <dbReference type="ARBA" id="ARBA00022679"/>
    </source>
</evidence>
<proteinExistence type="predicted"/>
<keyword evidence="5" id="KW-1185">Reference proteome</keyword>
<dbReference type="InterPro" id="IPR016181">
    <property type="entry name" value="Acyl_CoA_acyltransferase"/>
</dbReference>
<feature type="domain" description="N-acetyltransferase" evidence="3">
    <location>
        <begin position="3"/>
        <end position="159"/>
    </location>
</feature>
<keyword evidence="1 4" id="KW-0808">Transferase</keyword>
<gene>
    <name evidence="4" type="ORF">EUV02_00165</name>
</gene>
<dbReference type="Proteomes" id="UP000297737">
    <property type="component" value="Unassembled WGS sequence"/>
</dbReference>
<evidence type="ECO:0000313" key="4">
    <source>
        <dbReference type="EMBL" id="TFU05503.1"/>
    </source>
</evidence>
<protein>
    <submittedName>
        <fullName evidence="4">GNAT family N-acetyltransferase</fullName>
    </submittedName>
</protein>
<reference evidence="4 5" key="1">
    <citation type="submission" date="2019-02" db="EMBL/GenBank/DDBJ databases">
        <title>Polymorphobacter sp. isolated from the lake at the Tibet of China.</title>
        <authorList>
            <person name="Li A."/>
        </authorList>
    </citation>
    <scope>NUCLEOTIDE SEQUENCE [LARGE SCALE GENOMIC DNA]</scope>
    <source>
        <strain evidence="4 5">DJ1R-1</strain>
    </source>
</reference>
<dbReference type="GO" id="GO:0016747">
    <property type="term" value="F:acyltransferase activity, transferring groups other than amino-acyl groups"/>
    <property type="evidence" value="ECO:0007669"/>
    <property type="project" value="InterPro"/>
</dbReference>
<sequence length="159" mass="17789">MQMRISWAKQDDAAALIPLLTALHLHDVGGASSPEPDAVLSHARILIDPTTPHRLAVAWNQQGMAIGLAAVGRFVSISDLRPKNSLQLELKELFVLPQVRGQKVGATLFDWIVNQAGEQGVCRIDWHVKRQNHRGIEFYERLGGRIVDDRLSMRKWVNA</sequence>
<name>A0A4Y9EQL7_9SPHN</name>
<dbReference type="PROSITE" id="PS51186">
    <property type="entry name" value="GNAT"/>
    <property type="match status" value="1"/>
</dbReference>
<evidence type="ECO:0000259" key="3">
    <source>
        <dbReference type="PROSITE" id="PS51186"/>
    </source>
</evidence>
<evidence type="ECO:0000313" key="5">
    <source>
        <dbReference type="Proteomes" id="UP000297737"/>
    </source>
</evidence>
<dbReference type="InterPro" id="IPR050832">
    <property type="entry name" value="Bact_Acetyltransf"/>
</dbReference>
<dbReference type="OrthoDB" id="9797417at2"/>
<dbReference type="SUPFAM" id="SSF55729">
    <property type="entry name" value="Acyl-CoA N-acyltransferases (Nat)"/>
    <property type="match status" value="1"/>
</dbReference>
<organism evidence="4 5">
    <name type="scientific">Glacieibacterium arshaanense</name>
    <dbReference type="NCBI Taxonomy" id="2511025"/>
    <lineage>
        <taxon>Bacteria</taxon>
        <taxon>Pseudomonadati</taxon>
        <taxon>Pseudomonadota</taxon>
        <taxon>Alphaproteobacteria</taxon>
        <taxon>Sphingomonadales</taxon>
        <taxon>Sphingosinicellaceae</taxon>
        <taxon>Glacieibacterium</taxon>
    </lineage>
</organism>
<dbReference type="Pfam" id="PF00583">
    <property type="entry name" value="Acetyltransf_1"/>
    <property type="match status" value="1"/>
</dbReference>
<dbReference type="CDD" id="cd04301">
    <property type="entry name" value="NAT_SF"/>
    <property type="match status" value="1"/>
</dbReference>
<evidence type="ECO:0000256" key="2">
    <source>
        <dbReference type="ARBA" id="ARBA00023315"/>
    </source>
</evidence>
<dbReference type="InterPro" id="IPR000182">
    <property type="entry name" value="GNAT_dom"/>
</dbReference>
<dbReference type="AlphaFoldDB" id="A0A4Y9EQL7"/>
<dbReference type="Gene3D" id="3.40.630.30">
    <property type="match status" value="1"/>
</dbReference>
<comment type="caution">
    <text evidence="4">The sequence shown here is derived from an EMBL/GenBank/DDBJ whole genome shotgun (WGS) entry which is preliminary data.</text>
</comment>
<keyword evidence="2" id="KW-0012">Acyltransferase</keyword>
<dbReference type="PANTHER" id="PTHR43877">
    <property type="entry name" value="AMINOALKYLPHOSPHONATE N-ACETYLTRANSFERASE-RELATED-RELATED"/>
    <property type="match status" value="1"/>
</dbReference>
<accession>A0A4Y9EQL7</accession>